<dbReference type="STRING" id="401625.A0A0P1BNQ5"/>
<feature type="region of interest" description="Disordered" evidence="1">
    <location>
        <begin position="197"/>
        <end position="239"/>
    </location>
</feature>
<evidence type="ECO:0000313" key="2">
    <source>
        <dbReference type="EMBL" id="CEH17359.1"/>
    </source>
</evidence>
<organism evidence="2 3">
    <name type="scientific">Ceraceosorus bombacis</name>
    <dbReference type="NCBI Taxonomy" id="401625"/>
    <lineage>
        <taxon>Eukaryota</taxon>
        <taxon>Fungi</taxon>
        <taxon>Dikarya</taxon>
        <taxon>Basidiomycota</taxon>
        <taxon>Ustilaginomycotina</taxon>
        <taxon>Exobasidiomycetes</taxon>
        <taxon>Ceraceosorales</taxon>
        <taxon>Ceraceosoraceae</taxon>
        <taxon>Ceraceosorus</taxon>
    </lineage>
</organism>
<reference evidence="2 3" key="1">
    <citation type="submission" date="2014-09" db="EMBL/GenBank/DDBJ databases">
        <authorList>
            <person name="Magalhaes I.L.F."/>
            <person name="Oliveira U."/>
            <person name="Santos F.R."/>
            <person name="Vidigal T.H.D.A."/>
            <person name="Brescovit A.D."/>
            <person name="Santos A.J."/>
        </authorList>
    </citation>
    <scope>NUCLEOTIDE SEQUENCE [LARGE SCALE GENOMIC DNA]</scope>
</reference>
<protein>
    <recommendedName>
        <fullName evidence="4">Sfi1 spindle body</fullName>
    </recommendedName>
</protein>
<dbReference type="OrthoDB" id="1933281at2759"/>
<dbReference type="Proteomes" id="UP000054845">
    <property type="component" value="Unassembled WGS sequence"/>
</dbReference>
<proteinExistence type="predicted"/>
<dbReference type="EMBL" id="CCYA01000254">
    <property type="protein sequence ID" value="CEH17359.1"/>
    <property type="molecule type" value="Genomic_DNA"/>
</dbReference>
<evidence type="ECO:0000313" key="3">
    <source>
        <dbReference type="Proteomes" id="UP000054845"/>
    </source>
</evidence>
<evidence type="ECO:0008006" key="4">
    <source>
        <dbReference type="Google" id="ProtNLM"/>
    </source>
</evidence>
<feature type="compositionally biased region" description="Basic and acidic residues" evidence="1">
    <location>
        <begin position="215"/>
        <end position="233"/>
    </location>
</feature>
<accession>A0A0P1BNQ5</accession>
<keyword evidence="3" id="KW-1185">Reference proteome</keyword>
<sequence>MMLRGAWSQWVAACVRHEDLINLGQSFADVKKEERTRRILSSWLSRTRINRGHRIAAEAFKAKRDRRKMEEAWVLWTEKHYDISLRPLEYEVAMKRQEGAANAVMRKWQARTRVLPALKLDRQRLLSHSWDKWSDNLPVAVARRQAIDRDRNQMLGKAFYHWIKASKAKRSMRAAARFGGPSVVRLRAAAQLRKVSPFVHRPSSSPGASPIPKDSTTECKPEPRNRLPPDAHQRSLWRN</sequence>
<dbReference type="AlphaFoldDB" id="A0A0P1BNQ5"/>
<evidence type="ECO:0000256" key="1">
    <source>
        <dbReference type="SAM" id="MobiDB-lite"/>
    </source>
</evidence>
<name>A0A0P1BNQ5_9BASI</name>